<reference evidence="5" key="2">
    <citation type="journal article" date="2021" name="PeerJ">
        <title>Extensive microbial diversity within the chicken gut microbiome revealed by metagenomics and culture.</title>
        <authorList>
            <person name="Gilroy R."/>
            <person name="Ravi A."/>
            <person name="Getino M."/>
            <person name="Pursley I."/>
            <person name="Horton D.L."/>
            <person name="Alikhan N.F."/>
            <person name="Baker D."/>
            <person name="Gharbi K."/>
            <person name="Hall N."/>
            <person name="Watson M."/>
            <person name="Adriaenssens E.M."/>
            <person name="Foster-Nyarko E."/>
            <person name="Jarju S."/>
            <person name="Secka A."/>
            <person name="Antonio M."/>
            <person name="Oren A."/>
            <person name="Chaudhuri R.R."/>
            <person name="La Ragione R."/>
            <person name="Hildebrand F."/>
            <person name="Pallen M.J."/>
        </authorList>
    </citation>
    <scope>NUCLEOTIDE SEQUENCE</scope>
    <source>
        <strain evidence="5">11687</strain>
    </source>
</reference>
<dbReference type="InterPro" id="IPR049704">
    <property type="entry name" value="Aminotrans_3_PPA_site"/>
</dbReference>
<dbReference type="GO" id="GO:0042802">
    <property type="term" value="F:identical protein binding"/>
    <property type="evidence" value="ECO:0007669"/>
    <property type="project" value="TreeGrafter"/>
</dbReference>
<dbReference type="Gene3D" id="3.40.640.10">
    <property type="entry name" value="Type I PLP-dependent aspartate aminotransferase-like (Major domain)"/>
    <property type="match status" value="1"/>
</dbReference>
<keyword evidence="3" id="KW-0808">Transferase</keyword>
<dbReference type="Pfam" id="PF00202">
    <property type="entry name" value="Aminotran_3"/>
    <property type="match status" value="1"/>
</dbReference>
<dbReference type="EMBL" id="DVMZ01000116">
    <property type="protein sequence ID" value="HIU59326.1"/>
    <property type="molecule type" value="Genomic_DNA"/>
</dbReference>
<accession>A0A9D1MFK4</accession>
<reference evidence="5" key="1">
    <citation type="submission" date="2020-10" db="EMBL/GenBank/DDBJ databases">
        <authorList>
            <person name="Gilroy R."/>
        </authorList>
    </citation>
    <scope>NUCLEOTIDE SEQUENCE</scope>
    <source>
        <strain evidence="5">11687</strain>
    </source>
</reference>
<dbReference type="InterPro" id="IPR015422">
    <property type="entry name" value="PyrdxlP-dep_Trfase_small"/>
</dbReference>
<dbReference type="InterPro" id="IPR015421">
    <property type="entry name" value="PyrdxlP-dep_Trfase_major"/>
</dbReference>
<evidence type="ECO:0000256" key="4">
    <source>
        <dbReference type="ARBA" id="ARBA00022898"/>
    </source>
</evidence>
<organism evidence="5 6">
    <name type="scientific">Candidatus Scatosoma pullistercoris</name>
    <dbReference type="NCBI Taxonomy" id="2840934"/>
    <lineage>
        <taxon>Bacteria</taxon>
        <taxon>Bacillati</taxon>
        <taxon>Bacillota</taxon>
        <taxon>Clostridia</taxon>
        <taxon>Candidatus Scatosoma</taxon>
    </lineage>
</organism>
<dbReference type="Gene3D" id="3.90.1150.10">
    <property type="entry name" value="Aspartate Aminotransferase, domain 1"/>
    <property type="match status" value="1"/>
</dbReference>
<dbReference type="FunFam" id="3.40.640.10:FF:000004">
    <property type="entry name" value="Acetylornithine aminotransferase"/>
    <property type="match status" value="1"/>
</dbReference>
<dbReference type="InterPro" id="IPR050103">
    <property type="entry name" value="Class-III_PLP-dep_AT"/>
</dbReference>
<gene>
    <name evidence="5" type="ORF">IAC57_04410</name>
</gene>
<sequence>HGRTLATLAATGQEEFHKFFGPFPGGFVYARPDFESVKEKITDKTCAVMMELIQGESGVHVLDKNFVRQITEYCQARDILVIIDEVQTGNGRTGYMYAYQGYGIMPDIITTAKGLGGGLPIGACLLFEKTKDAFGYGDNGSTFGGNPVACAGAVSIVERLNEELFLEVRAKGEYLRTFLSKMPGVEEVTGLGLMIGVRTNGKASVREIAEKCVEKGLLVLTAHDRLRLLPPLTIKKTEMDEGLKILNEVMEVVAK</sequence>
<dbReference type="InterPro" id="IPR005814">
    <property type="entry name" value="Aminotrans_3"/>
</dbReference>
<evidence type="ECO:0000256" key="2">
    <source>
        <dbReference type="ARBA" id="ARBA00022576"/>
    </source>
</evidence>
<name>A0A9D1MFK4_9FIRM</name>
<comment type="cofactor">
    <cofactor evidence="1">
        <name>pyridoxal 5'-phosphate</name>
        <dbReference type="ChEBI" id="CHEBI:597326"/>
    </cofactor>
</comment>
<proteinExistence type="predicted"/>
<comment type="caution">
    <text evidence="5">The sequence shown here is derived from an EMBL/GenBank/DDBJ whole genome shotgun (WGS) entry which is preliminary data.</text>
</comment>
<dbReference type="GO" id="GO:0030170">
    <property type="term" value="F:pyridoxal phosphate binding"/>
    <property type="evidence" value="ECO:0007669"/>
    <property type="project" value="InterPro"/>
</dbReference>
<evidence type="ECO:0000256" key="3">
    <source>
        <dbReference type="ARBA" id="ARBA00022679"/>
    </source>
</evidence>
<dbReference type="PANTHER" id="PTHR11986:SF79">
    <property type="entry name" value="ACETYLORNITHINE AMINOTRANSFERASE, MITOCHONDRIAL"/>
    <property type="match status" value="1"/>
</dbReference>
<dbReference type="PANTHER" id="PTHR11986">
    <property type="entry name" value="AMINOTRANSFERASE CLASS III"/>
    <property type="match status" value="1"/>
</dbReference>
<protein>
    <submittedName>
        <fullName evidence="5">Aminotransferase class III-fold pyridoxal phosphate-dependent enzyme</fullName>
    </submittedName>
</protein>
<evidence type="ECO:0000313" key="5">
    <source>
        <dbReference type="EMBL" id="HIU59326.1"/>
    </source>
</evidence>
<dbReference type="Proteomes" id="UP000824081">
    <property type="component" value="Unassembled WGS sequence"/>
</dbReference>
<feature type="non-terminal residue" evidence="5">
    <location>
        <position position="1"/>
    </location>
</feature>
<dbReference type="InterPro" id="IPR015424">
    <property type="entry name" value="PyrdxlP-dep_Trfase"/>
</dbReference>
<dbReference type="GO" id="GO:0008483">
    <property type="term" value="F:transaminase activity"/>
    <property type="evidence" value="ECO:0007669"/>
    <property type="project" value="UniProtKB-KW"/>
</dbReference>
<keyword evidence="2 5" id="KW-0032">Aminotransferase</keyword>
<dbReference type="PROSITE" id="PS00600">
    <property type="entry name" value="AA_TRANSFER_CLASS_3"/>
    <property type="match status" value="1"/>
</dbReference>
<evidence type="ECO:0000256" key="1">
    <source>
        <dbReference type="ARBA" id="ARBA00001933"/>
    </source>
</evidence>
<dbReference type="AlphaFoldDB" id="A0A9D1MFK4"/>
<evidence type="ECO:0000313" key="6">
    <source>
        <dbReference type="Proteomes" id="UP000824081"/>
    </source>
</evidence>
<keyword evidence="4" id="KW-0663">Pyridoxal phosphate</keyword>
<dbReference type="SUPFAM" id="SSF53383">
    <property type="entry name" value="PLP-dependent transferases"/>
    <property type="match status" value="1"/>
</dbReference>